<protein>
    <submittedName>
        <fullName evidence="2">Uncharacterized protein LOC123616465</fullName>
    </submittedName>
</protein>
<proteinExistence type="predicted"/>
<evidence type="ECO:0000313" key="2">
    <source>
        <dbReference type="RefSeq" id="XP_074208824.1"/>
    </source>
</evidence>
<gene>
    <name evidence="2" type="primary">LOC123616465</name>
</gene>
<dbReference type="Proteomes" id="UP001732780">
    <property type="component" value="Chromosome 2"/>
</dbReference>
<keyword evidence="1" id="KW-1185">Reference proteome</keyword>
<organism evidence="1 2">
    <name type="scientific">Camelus bactrianus</name>
    <name type="common">Bactrian camel</name>
    <dbReference type="NCBI Taxonomy" id="9837"/>
    <lineage>
        <taxon>Eukaryota</taxon>
        <taxon>Metazoa</taxon>
        <taxon>Chordata</taxon>
        <taxon>Craniata</taxon>
        <taxon>Vertebrata</taxon>
        <taxon>Euteleostomi</taxon>
        <taxon>Mammalia</taxon>
        <taxon>Eutheria</taxon>
        <taxon>Laurasiatheria</taxon>
        <taxon>Artiodactyla</taxon>
        <taxon>Tylopoda</taxon>
        <taxon>Camelidae</taxon>
        <taxon>Camelus</taxon>
    </lineage>
</organism>
<dbReference type="RefSeq" id="XP_074208824.1">
    <property type="nucleotide sequence ID" value="XM_074352723.1"/>
</dbReference>
<accession>A0AC58PFL5</accession>
<evidence type="ECO:0000313" key="1">
    <source>
        <dbReference type="Proteomes" id="UP001732780"/>
    </source>
</evidence>
<sequence>MATQRARGRPAGAGQEGGASSRLGGRALSYARARTRGPDCTARRPRLRNGSGAEVCGVGRSNGREPEAGVGGGASERALTRARATLHPLDSEEGAGSKEVVVELPGALPGAPSGAAQARRLEPRPCPRSGKARKTPGFQLFVRLSLLLECWKGEGVDVVARPSGFSSVSPATSLLSSKSVPRNELKHWLLDLQLAVSQMGTYTISSPGSQAFGLGLELHHQLSWVSHLLTADLETSQHP</sequence>
<reference evidence="2" key="1">
    <citation type="submission" date="2025-08" db="UniProtKB">
        <authorList>
            <consortium name="RefSeq"/>
        </authorList>
    </citation>
    <scope>IDENTIFICATION</scope>
    <source>
        <tissue evidence="2">Blood</tissue>
    </source>
</reference>
<name>A0AC58PFL5_CAMBA</name>